<protein>
    <recommendedName>
        <fullName evidence="1">BTB domain-containing protein</fullName>
    </recommendedName>
</protein>
<name>A0A0C1H798_9BACT</name>
<dbReference type="Gene3D" id="3.30.710.10">
    <property type="entry name" value="Potassium Channel Kv1.1, Chain A"/>
    <property type="match status" value="1"/>
</dbReference>
<feature type="domain" description="BTB" evidence="1">
    <location>
        <begin position="21"/>
        <end position="89"/>
    </location>
</feature>
<evidence type="ECO:0000259" key="1">
    <source>
        <dbReference type="PROSITE" id="PS50097"/>
    </source>
</evidence>
<dbReference type="AlphaFoldDB" id="A0A0C1H798"/>
<proteinExistence type="predicted"/>
<dbReference type="SUPFAM" id="SSF54695">
    <property type="entry name" value="POZ domain"/>
    <property type="match status" value="1"/>
</dbReference>
<dbReference type="PROSITE" id="PS50097">
    <property type="entry name" value="BTB"/>
    <property type="match status" value="1"/>
</dbReference>
<evidence type="ECO:0000313" key="2">
    <source>
        <dbReference type="EMBL" id="KIC70813.1"/>
    </source>
</evidence>
<evidence type="ECO:0000313" key="3">
    <source>
        <dbReference type="Proteomes" id="UP000031465"/>
    </source>
</evidence>
<dbReference type="InterPro" id="IPR011333">
    <property type="entry name" value="SKP1/BTB/POZ_sf"/>
</dbReference>
<comment type="caution">
    <text evidence="2">The sequence shown here is derived from an EMBL/GenBank/DDBJ whole genome shotgun (WGS) entry which is preliminary data.</text>
</comment>
<dbReference type="InterPro" id="IPR000210">
    <property type="entry name" value="BTB/POZ_dom"/>
</dbReference>
<dbReference type="EMBL" id="JSAN01000137">
    <property type="protein sequence ID" value="KIC70813.1"/>
    <property type="molecule type" value="Genomic_DNA"/>
</dbReference>
<dbReference type="PATRIC" id="fig|362787.3.peg.1988"/>
<organism evidence="2 3">
    <name type="scientific">Candidatus Protochlamydia amoebophila</name>
    <dbReference type="NCBI Taxonomy" id="362787"/>
    <lineage>
        <taxon>Bacteria</taxon>
        <taxon>Pseudomonadati</taxon>
        <taxon>Chlamydiota</taxon>
        <taxon>Chlamydiia</taxon>
        <taxon>Parachlamydiales</taxon>
        <taxon>Parachlamydiaceae</taxon>
        <taxon>Candidatus Protochlamydia</taxon>
    </lineage>
</organism>
<accession>A0A0C1H798</accession>
<dbReference type="Proteomes" id="UP000031465">
    <property type="component" value="Unassembled WGS sequence"/>
</dbReference>
<gene>
    <name evidence="2" type="ORF">DB44_FR00030</name>
</gene>
<reference evidence="2 3" key="1">
    <citation type="journal article" date="2014" name="Mol. Biol. Evol.">
        <title>Massive expansion of Ubiquitination-related gene families within the Chlamydiae.</title>
        <authorList>
            <person name="Domman D."/>
            <person name="Collingro A."/>
            <person name="Lagkouvardos I."/>
            <person name="Gehre L."/>
            <person name="Weinmaier T."/>
            <person name="Rattei T."/>
            <person name="Subtil A."/>
            <person name="Horn M."/>
        </authorList>
    </citation>
    <scope>NUCLEOTIDE SEQUENCE [LARGE SCALE GENOMIC DNA]</scope>
    <source>
        <strain evidence="2 3">EI2</strain>
    </source>
</reference>
<sequence length="111" mass="12737">MLNLEETTSTIQSSALSTSSEEVQLIFQEGTSLTISHFQLALLREKSPYFKNLWSGQFQETLQHPLDLTQKDFTLLLNCLMDANFKVPLEEITSAIQLADYYELTEMVWSI</sequence>
<dbReference type="Pfam" id="PF00651">
    <property type="entry name" value="BTB"/>
    <property type="match status" value="1"/>
</dbReference>